<sequence>MRDVSPCGTAARRRQGSKVAEGTVVWFNSEKGYGFIRPDGGGPDVFVHYSSIQMRGYKTLDDGDRASFAIEHGPKGPQATHVTPLGTRGAVSSGWQQGTTPVPARLPLAVRLLPVLLPVLLVGFVALVTLFG</sequence>
<gene>
    <name evidence="7" type="ORF">H1R13_27390</name>
</gene>
<dbReference type="InterPro" id="IPR050181">
    <property type="entry name" value="Cold_shock_domain"/>
</dbReference>
<dbReference type="CDD" id="cd04458">
    <property type="entry name" value="CSP_CDS"/>
    <property type="match status" value="1"/>
</dbReference>
<organism evidence="7 8">
    <name type="scientific">Streptomyces mexicanus</name>
    <dbReference type="NCBI Taxonomy" id="178566"/>
    <lineage>
        <taxon>Bacteria</taxon>
        <taxon>Bacillati</taxon>
        <taxon>Actinomycetota</taxon>
        <taxon>Actinomycetes</taxon>
        <taxon>Kitasatosporales</taxon>
        <taxon>Streptomycetaceae</taxon>
        <taxon>Streptomyces</taxon>
    </lineage>
</organism>
<dbReference type="FunFam" id="2.40.50.140:FF:000006">
    <property type="entry name" value="Cold shock protein CspC"/>
    <property type="match status" value="1"/>
</dbReference>
<feature type="region of interest" description="Disordered" evidence="4">
    <location>
        <begin position="72"/>
        <end position="96"/>
    </location>
</feature>
<proteinExistence type="predicted"/>
<evidence type="ECO:0000256" key="1">
    <source>
        <dbReference type="ARBA" id="ARBA00004496"/>
    </source>
</evidence>
<dbReference type="Proteomes" id="UP000517694">
    <property type="component" value="Unassembled WGS sequence"/>
</dbReference>
<dbReference type="Pfam" id="PF00313">
    <property type="entry name" value="CSD"/>
    <property type="match status" value="1"/>
</dbReference>
<dbReference type="EMBL" id="JACMHY010000013">
    <property type="protein sequence ID" value="MBC2868557.1"/>
    <property type="molecule type" value="Genomic_DNA"/>
</dbReference>
<evidence type="ECO:0000256" key="2">
    <source>
        <dbReference type="ARBA" id="ARBA00022490"/>
    </source>
</evidence>
<dbReference type="InterPro" id="IPR012340">
    <property type="entry name" value="NA-bd_OB-fold"/>
</dbReference>
<accession>A0A7X1I4C0</accession>
<dbReference type="GO" id="GO:0003676">
    <property type="term" value="F:nucleic acid binding"/>
    <property type="evidence" value="ECO:0007669"/>
    <property type="project" value="InterPro"/>
</dbReference>
<dbReference type="PROSITE" id="PS51857">
    <property type="entry name" value="CSD_2"/>
    <property type="match status" value="1"/>
</dbReference>
<dbReference type="GO" id="GO:0005737">
    <property type="term" value="C:cytoplasm"/>
    <property type="evidence" value="ECO:0007669"/>
    <property type="project" value="UniProtKB-SubCell"/>
</dbReference>
<evidence type="ECO:0000259" key="6">
    <source>
        <dbReference type="PROSITE" id="PS51857"/>
    </source>
</evidence>
<keyword evidence="5" id="KW-0812">Transmembrane</keyword>
<keyword evidence="5" id="KW-0472">Membrane</keyword>
<evidence type="ECO:0000313" key="8">
    <source>
        <dbReference type="Proteomes" id="UP000517694"/>
    </source>
</evidence>
<dbReference type="PROSITE" id="PS00352">
    <property type="entry name" value="CSD_1"/>
    <property type="match status" value="1"/>
</dbReference>
<keyword evidence="8" id="KW-1185">Reference proteome</keyword>
<name>A0A7X1I4C0_9ACTN</name>
<comment type="caution">
    <text evidence="7">The sequence shown here is derived from an EMBL/GenBank/DDBJ whole genome shotgun (WGS) entry which is preliminary data.</text>
</comment>
<dbReference type="Gene3D" id="2.40.50.140">
    <property type="entry name" value="Nucleic acid-binding proteins"/>
    <property type="match status" value="1"/>
</dbReference>
<feature type="transmembrane region" description="Helical" evidence="5">
    <location>
        <begin position="112"/>
        <end position="131"/>
    </location>
</feature>
<keyword evidence="5" id="KW-1133">Transmembrane helix</keyword>
<dbReference type="InterPro" id="IPR011129">
    <property type="entry name" value="CSD"/>
</dbReference>
<dbReference type="InterPro" id="IPR019844">
    <property type="entry name" value="CSD_CS"/>
</dbReference>
<protein>
    <submittedName>
        <fullName evidence="7">Cold shock domain-containing protein</fullName>
    </submittedName>
</protein>
<dbReference type="PANTHER" id="PTHR11544">
    <property type="entry name" value="COLD SHOCK DOMAIN CONTAINING PROTEINS"/>
    <property type="match status" value="1"/>
</dbReference>
<feature type="domain" description="CSD" evidence="6">
    <location>
        <begin position="19"/>
        <end position="84"/>
    </location>
</feature>
<keyword evidence="2" id="KW-0963">Cytoplasm</keyword>
<evidence type="ECO:0000256" key="4">
    <source>
        <dbReference type="SAM" id="MobiDB-lite"/>
    </source>
</evidence>
<comment type="subcellular location">
    <subcellularLocation>
        <location evidence="1 3">Cytoplasm</location>
    </subcellularLocation>
</comment>
<reference evidence="7 8" key="1">
    <citation type="submission" date="2020-08" db="EMBL/GenBank/DDBJ databases">
        <title>Whole-Genome Sequence of French Clinical Streptomyces mexicanus Strain Q0842.</title>
        <authorList>
            <person name="Boxberger M."/>
            <person name="La Scola B."/>
        </authorList>
    </citation>
    <scope>NUCLEOTIDE SEQUENCE [LARGE SCALE GENOMIC DNA]</scope>
    <source>
        <strain evidence="7 8">Marseille-Q0842</strain>
    </source>
</reference>
<dbReference type="PRINTS" id="PR00050">
    <property type="entry name" value="COLDSHOCK"/>
</dbReference>
<dbReference type="SUPFAM" id="SSF50249">
    <property type="entry name" value="Nucleic acid-binding proteins"/>
    <property type="match status" value="1"/>
</dbReference>
<dbReference type="AlphaFoldDB" id="A0A7X1I4C0"/>
<dbReference type="SMART" id="SM00357">
    <property type="entry name" value="CSP"/>
    <property type="match status" value="1"/>
</dbReference>
<evidence type="ECO:0000256" key="3">
    <source>
        <dbReference type="RuleBase" id="RU000408"/>
    </source>
</evidence>
<evidence type="ECO:0000313" key="7">
    <source>
        <dbReference type="EMBL" id="MBC2868557.1"/>
    </source>
</evidence>
<evidence type="ECO:0000256" key="5">
    <source>
        <dbReference type="SAM" id="Phobius"/>
    </source>
</evidence>
<dbReference type="InterPro" id="IPR002059">
    <property type="entry name" value="CSP_DNA-bd"/>
</dbReference>